<dbReference type="EMBL" id="MAYM02000996">
    <property type="protein sequence ID" value="RLN31379.1"/>
    <property type="molecule type" value="Genomic_DNA"/>
</dbReference>
<keyword evidence="10" id="KW-1185">Reference proteome</keyword>
<feature type="transmembrane region" description="Helical" evidence="6">
    <location>
        <begin position="39"/>
        <end position="58"/>
    </location>
</feature>
<proteinExistence type="predicted"/>
<evidence type="ECO:0000256" key="2">
    <source>
        <dbReference type="ARBA" id="ARBA00022692"/>
    </source>
</evidence>
<dbReference type="Pfam" id="PF01490">
    <property type="entry name" value="Aa_trans"/>
    <property type="match status" value="1"/>
</dbReference>
<evidence type="ECO:0000313" key="11">
    <source>
        <dbReference type="Proteomes" id="UP000285883"/>
    </source>
</evidence>
<dbReference type="Proteomes" id="UP000285883">
    <property type="component" value="Unassembled WGS sequence"/>
</dbReference>
<reference evidence="10 11" key="1">
    <citation type="submission" date="2018-07" db="EMBL/GenBank/DDBJ databases">
        <title>Genome sequencing of oomycete isolates from Chile give support for New Zealand origin for Phytophthora kernoviae and make available the first Nothophytophthora sp. genome.</title>
        <authorList>
            <person name="Studholme D.J."/>
            <person name="Sanfuentes E."/>
            <person name="Panda P."/>
            <person name="Hill R."/>
            <person name="Sambles C."/>
            <person name="Grant M."/>
            <person name="Williams N.M."/>
            <person name="Mcdougal R.L."/>
        </authorList>
    </citation>
    <scope>NUCLEOTIDE SEQUENCE [LARGE SCALE GENOMIC DNA]</scope>
    <source>
        <strain evidence="8">Chile2</strain>
        <strain evidence="9">Chile4</strain>
    </source>
</reference>
<evidence type="ECO:0000313" key="9">
    <source>
        <dbReference type="EMBL" id="RLN74216.1"/>
    </source>
</evidence>
<feature type="region of interest" description="Disordered" evidence="5">
    <location>
        <begin position="412"/>
        <end position="435"/>
    </location>
</feature>
<feature type="region of interest" description="Disordered" evidence="5">
    <location>
        <begin position="343"/>
        <end position="377"/>
    </location>
</feature>
<name>A0A3R7G3N0_9STRA</name>
<accession>A0A3R7G3N0</accession>
<keyword evidence="2 6" id="KW-0812">Transmembrane</keyword>
<dbReference type="PANTHER" id="PTHR22950:SF349">
    <property type="entry name" value="AMINO ACID TRANSPORTER TRANSMEMBRANE DOMAIN-CONTAINING PROTEIN"/>
    <property type="match status" value="1"/>
</dbReference>
<sequence>MHVWMNIRQGDGDDPRSSLRISYQNVSVSYPRLRYPFELYWIGFMALLCLPMCLIPMLKEGARVAFAGCTGTITADVIRAAVIMYGMRSHPSVPPSQLIFEQFAGMFGSLSLAYNAGIVIPSLQRQHSDPSRIPRVVFATTVFISCLFLILASTVYSAVGCQVTGNLLYSIYPDSSTGKDHIINDDRRSSKVSCISNADAENPYNGDFETEAAEYRGANAFKYIVFRITMIVYKMKVTKVFFVALAALCLALHTATAAPQPRNLRQNSEAAAEFAAKPADDSGRTRLQDSTNPLKRRDQALVSAHRVYDPVSGLACSLVGGCMACPQSEQDESYCRETGYRQELDCPRPRDPKADSLLTKPEDERQTRFKACSPEDTSRPGVVVVKFELAMTVLLAVSVLLLRRERRNHMSSFNLRKDPRQRTGLLGGGSDKSSD</sequence>
<evidence type="ECO:0000313" key="8">
    <source>
        <dbReference type="EMBL" id="RLN31379.1"/>
    </source>
</evidence>
<dbReference type="EMBL" id="MBDN02000589">
    <property type="protein sequence ID" value="RLN74216.1"/>
    <property type="molecule type" value="Genomic_DNA"/>
</dbReference>
<keyword evidence="4 6" id="KW-0472">Membrane</keyword>
<comment type="caution">
    <text evidence="8">The sequence shown here is derived from an EMBL/GenBank/DDBJ whole genome shotgun (WGS) entry which is preliminary data.</text>
</comment>
<feature type="transmembrane region" description="Helical" evidence="6">
    <location>
        <begin position="383"/>
        <end position="402"/>
    </location>
</feature>
<feature type="transmembrane region" description="Helical" evidence="6">
    <location>
        <begin position="136"/>
        <end position="159"/>
    </location>
</feature>
<evidence type="ECO:0000256" key="4">
    <source>
        <dbReference type="ARBA" id="ARBA00023136"/>
    </source>
</evidence>
<evidence type="ECO:0000256" key="5">
    <source>
        <dbReference type="SAM" id="MobiDB-lite"/>
    </source>
</evidence>
<feature type="compositionally biased region" description="Basic and acidic residues" evidence="5">
    <location>
        <begin position="343"/>
        <end position="367"/>
    </location>
</feature>
<protein>
    <recommendedName>
        <fullName evidence="7">Amino acid transporter transmembrane domain-containing protein</fullName>
    </recommendedName>
</protein>
<dbReference type="GO" id="GO:0015179">
    <property type="term" value="F:L-amino acid transmembrane transporter activity"/>
    <property type="evidence" value="ECO:0007669"/>
    <property type="project" value="TreeGrafter"/>
</dbReference>
<gene>
    <name evidence="8" type="ORF">BBI17_009023</name>
    <name evidence="9" type="ORF">BBO99_00009031</name>
</gene>
<evidence type="ECO:0000256" key="6">
    <source>
        <dbReference type="SAM" id="Phobius"/>
    </source>
</evidence>
<evidence type="ECO:0000259" key="7">
    <source>
        <dbReference type="Pfam" id="PF01490"/>
    </source>
</evidence>
<evidence type="ECO:0000256" key="1">
    <source>
        <dbReference type="ARBA" id="ARBA00004141"/>
    </source>
</evidence>
<dbReference type="Proteomes" id="UP000285624">
    <property type="component" value="Unassembled WGS sequence"/>
</dbReference>
<feature type="compositionally biased region" description="Basic and acidic residues" evidence="5">
    <location>
        <begin position="278"/>
        <end position="287"/>
    </location>
</feature>
<evidence type="ECO:0000313" key="10">
    <source>
        <dbReference type="Proteomes" id="UP000285624"/>
    </source>
</evidence>
<feature type="transmembrane region" description="Helical" evidence="6">
    <location>
        <begin position="240"/>
        <end position="258"/>
    </location>
</feature>
<organism evidence="8 11">
    <name type="scientific">Phytophthora kernoviae</name>
    <dbReference type="NCBI Taxonomy" id="325452"/>
    <lineage>
        <taxon>Eukaryota</taxon>
        <taxon>Sar</taxon>
        <taxon>Stramenopiles</taxon>
        <taxon>Oomycota</taxon>
        <taxon>Peronosporomycetes</taxon>
        <taxon>Peronosporales</taxon>
        <taxon>Peronosporaceae</taxon>
        <taxon>Phytophthora</taxon>
    </lineage>
</organism>
<keyword evidence="3 6" id="KW-1133">Transmembrane helix</keyword>
<feature type="region of interest" description="Disordered" evidence="5">
    <location>
        <begin position="262"/>
        <end position="295"/>
    </location>
</feature>
<feature type="transmembrane region" description="Helical" evidence="6">
    <location>
        <begin position="64"/>
        <end position="86"/>
    </location>
</feature>
<evidence type="ECO:0000256" key="3">
    <source>
        <dbReference type="ARBA" id="ARBA00022989"/>
    </source>
</evidence>
<dbReference type="PANTHER" id="PTHR22950">
    <property type="entry name" value="AMINO ACID TRANSPORTER"/>
    <property type="match status" value="1"/>
</dbReference>
<feature type="transmembrane region" description="Helical" evidence="6">
    <location>
        <begin position="98"/>
        <end position="116"/>
    </location>
</feature>
<feature type="domain" description="Amino acid transporter transmembrane" evidence="7">
    <location>
        <begin position="39"/>
        <end position="171"/>
    </location>
</feature>
<dbReference type="AlphaFoldDB" id="A0A3R7G3N0"/>
<dbReference type="InterPro" id="IPR013057">
    <property type="entry name" value="AA_transpt_TM"/>
</dbReference>
<feature type="compositionally biased region" description="Gly residues" evidence="5">
    <location>
        <begin position="425"/>
        <end position="435"/>
    </location>
</feature>
<comment type="subcellular location">
    <subcellularLocation>
        <location evidence="1">Membrane</location>
        <topology evidence="1">Multi-pass membrane protein</topology>
    </subcellularLocation>
</comment>
<dbReference type="GO" id="GO:0005774">
    <property type="term" value="C:vacuolar membrane"/>
    <property type="evidence" value="ECO:0007669"/>
    <property type="project" value="TreeGrafter"/>
</dbReference>